<comment type="catalytic activity">
    <reaction evidence="1">
        <text>Exolytic cleavage of the (1-&gt;4)-beta-glycosidic linkage between N-acetylmuramic acid (MurNAc) and N-acetylglucosamine (GlcNAc) residues in peptidoglycan, from either the reducing or the non-reducing ends of the peptidoglycan chains, with concomitant formation of a 1,6-anhydrobond in the MurNAc residue.</text>
        <dbReference type="EC" id="4.2.2.n1"/>
    </reaction>
</comment>
<keyword evidence="9" id="KW-1185">Reference proteome</keyword>
<dbReference type="SUPFAM" id="SSF50685">
    <property type="entry name" value="Barwin-like endoglucanases"/>
    <property type="match status" value="1"/>
</dbReference>
<keyword evidence="4" id="KW-0961">Cell wall biogenesis/degradation</keyword>
<dbReference type="EMBL" id="CAKLDI010000001">
    <property type="protein sequence ID" value="CAH0534263.1"/>
    <property type="molecule type" value="Genomic_DNA"/>
</dbReference>
<feature type="chain" id="PRO_5045161317" description="peptidoglycan lytic exotransglycosylase" evidence="6">
    <location>
        <begin position="30"/>
        <end position="381"/>
    </location>
</feature>
<evidence type="ECO:0000256" key="1">
    <source>
        <dbReference type="ARBA" id="ARBA00001420"/>
    </source>
</evidence>
<dbReference type="CDD" id="cd14668">
    <property type="entry name" value="mlta_B"/>
    <property type="match status" value="1"/>
</dbReference>
<dbReference type="Proteomes" id="UP000838672">
    <property type="component" value="Unassembled WGS sequence"/>
</dbReference>
<dbReference type="RefSeq" id="WP_237466698.1">
    <property type="nucleotide sequence ID" value="NZ_CAKLDI010000001.1"/>
</dbReference>
<dbReference type="PANTHER" id="PTHR30124:SF0">
    <property type="entry name" value="MEMBRANE-BOUND LYTIC MUREIN TRANSGLYCOSYLASE A"/>
    <property type="match status" value="1"/>
</dbReference>
<dbReference type="PROSITE" id="PS51257">
    <property type="entry name" value="PROKAR_LIPOPROTEIN"/>
    <property type="match status" value="1"/>
</dbReference>
<dbReference type="NCBIfam" id="NF008366">
    <property type="entry name" value="PRK11162.1"/>
    <property type="match status" value="1"/>
</dbReference>
<keyword evidence="6" id="KW-0732">Signal</keyword>
<dbReference type="Gene3D" id="2.40.40.10">
    <property type="entry name" value="RlpA-like domain"/>
    <property type="match status" value="1"/>
</dbReference>
<dbReference type="PANTHER" id="PTHR30124">
    <property type="entry name" value="MEMBRANE-BOUND LYTIC MUREIN TRANSGLYCOSYLASE A"/>
    <property type="match status" value="1"/>
</dbReference>
<sequence>MRFFSTPRSYAPVCAAALFFAVSTLSGCANRLSTERGQQYHDGTFAQVLTPVTQVDSGAPYRNDAFDEQVQQVMQNSPRLAAQYGALYDHLQQWVASGHRLSQLPQFKIETEQLAGKDNYGNVLFTGYFSPVIELRHQPDATYKYPLYAMPNCSSNCPTRAEIYAGALDGQGLELGYSASLIDNFLMEVQGSGFVHYDNDPTLHYLAYAGKNNHPYVAIGRRLIAWGEVPAEKMSLRAIKEWVDAHPDRAQSLMEENPSFVFFEQKNAHPVVGSAGIPLIAGASVAADRSIFPMGSVILAEVPLLLPDGTWSGYYQLKLMVALDTGGAVKNSHFDLYHGMGEQAGIDAGHYKHFGRVWKVSLAPSAETQISQPDAASSSAD</sequence>
<dbReference type="InterPro" id="IPR026044">
    <property type="entry name" value="MltA"/>
</dbReference>
<feature type="signal peptide" evidence="6">
    <location>
        <begin position="1"/>
        <end position="29"/>
    </location>
</feature>
<dbReference type="GO" id="GO:0016829">
    <property type="term" value="F:lyase activity"/>
    <property type="evidence" value="ECO:0007669"/>
    <property type="project" value="UniProtKB-KW"/>
</dbReference>
<evidence type="ECO:0000313" key="9">
    <source>
        <dbReference type="Proteomes" id="UP000838672"/>
    </source>
</evidence>
<dbReference type="InterPro" id="IPR005300">
    <property type="entry name" value="MltA_B"/>
</dbReference>
<protein>
    <recommendedName>
        <fullName evidence="2">peptidoglycan lytic exotransglycosylase</fullName>
        <ecNumber evidence="2">4.2.2.n1</ecNumber>
    </recommendedName>
    <alternativeName>
        <fullName evidence="5">Murein hydrolase A</fullName>
    </alternativeName>
</protein>
<evidence type="ECO:0000256" key="3">
    <source>
        <dbReference type="ARBA" id="ARBA00023239"/>
    </source>
</evidence>
<evidence type="ECO:0000256" key="6">
    <source>
        <dbReference type="SAM" id="SignalP"/>
    </source>
</evidence>
<feature type="domain" description="Lytic transglycosylase MltA" evidence="7">
    <location>
        <begin position="132"/>
        <end position="264"/>
    </location>
</feature>
<evidence type="ECO:0000313" key="8">
    <source>
        <dbReference type="EMBL" id="CAH0534263.1"/>
    </source>
</evidence>
<evidence type="ECO:0000256" key="2">
    <source>
        <dbReference type="ARBA" id="ARBA00012587"/>
    </source>
</evidence>
<dbReference type="Pfam" id="PF03562">
    <property type="entry name" value="MltA"/>
    <property type="match status" value="1"/>
</dbReference>
<dbReference type="EC" id="4.2.2.n1" evidence="2"/>
<reference evidence="8" key="1">
    <citation type="submission" date="2021-11" db="EMBL/GenBank/DDBJ databases">
        <authorList>
            <person name="Rodrigo-Torres L."/>
            <person name="Arahal R. D."/>
            <person name="Lucena T."/>
        </authorList>
    </citation>
    <scope>NUCLEOTIDE SEQUENCE</scope>
    <source>
        <strain evidence="8">CECT 7929</strain>
    </source>
</reference>
<evidence type="ECO:0000256" key="4">
    <source>
        <dbReference type="ARBA" id="ARBA00023316"/>
    </source>
</evidence>
<accession>A0ABM8ZVA6</accession>
<dbReference type="InterPro" id="IPR010611">
    <property type="entry name" value="3D_dom"/>
</dbReference>
<dbReference type="InterPro" id="IPR036908">
    <property type="entry name" value="RlpA-like_sf"/>
</dbReference>
<keyword evidence="3 8" id="KW-0456">Lyase</keyword>
<organism evidence="8 9">
    <name type="scientific">Vibrio stylophorae</name>
    <dbReference type="NCBI Taxonomy" id="659351"/>
    <lineage>
        <taxon>Bacteria</taxon>
        <taxon>Pseudomonadati</taxon>
        <taxon>Pseudomonadota</taxon>
        <taxon>Gammaproteobacteria</taxon>
        <taxon>Vibrionales</taxon>
        <taxon>Vibrionaceae</taxon>
        <taxon>Vibrio</taxon>
    </lineage>
</organism>
<dbReference type="CDD" id="cd14485">
    <property type="entry name" value="mltA_like_LT_A"/>
    <property type="match status" value="1"/>
</dbReference>
<evidence type="ECO:0000259" key="7">
    <source>
        <dbReference type="SMART" id="SM00925"/>
    </source>
</evidence>
<dbReference type="SMART" id="SM00925">
    <property type="entry name" value="MltA"/>
    <property type="match status" value="1"/>
</dbReference>
<proteinExistence type="predicted"/>
<name>A0ABM8ZVA6_9VIBR</name>
<dbReference type="Gene3D" id="2.40.240.50">
    <property type="entry name" value="Barwin-like endoglucanases"/>
    <property type="match status" value="1"/>
</dbReference>
<dbReference type="Pfam" id="PF06725">
    <property type="entry name" value="3D"/>
    <property type="match status" value="1"/>
</dbReference>
<evidence type="ECO:0000256" key="5">
    <source>
        <dbReference type="ARBA" id="ARBA00030918"/>
    </source>
</evidence>
<gene>
    <name evidence="8" type="primary">mltA</name>
    <name evidence="8" type="ORF">VST7929_02179</name>
</gene>
<comment type="caution">
    <text evidence="8">The sequence shown here is derived from an EMBL/GenBank/DDBJ whole genome shotgun (WGS) entry which is preliminary data.</text>
</comment>